<evidence type="ECO:0000256" key="6">
    <source>
        <dbReference type="ARBA" id="ARBA00023163"/>
    </source>
</evidence>
<keyword evidence="7" id="KW-0479">Metal-binding</keyword>
<comment type="cofactor">
    <cofactor evidence="7">
        <name>Zn(2+)</name>
        <dbReference type="ChEBI" id="CHEBI:29105"/>
    </cofactor>
    <text evidence="7">Binds 1 zinc ion per subunit.</text>
</comment>
<evidence type="ECO:0000313" key="9">
    <source>
        <dbReference type="Proteomes" id="UP000711407"/>
    </source>
</evidence>
<sequence length="141" mass="15719">MKDAEVILKCKDVKPTPNRILVLNALLDAAHPVSMGDLESAIETMDRSSIFRTLTLFVQHDIVHSIEDGSGSLKYEVCGGEQHCTIADMHPHFYCESCHETSCFEDIHIPEVALPSGYHVHSVNYMVKGLCPKCVRKVSHN</sequence>
<evidence type="ECO:0000256" key="1">
    <source>
        <dbReference type="ARBA" id="ARBA00007957"/>
    </source>
</evidence>
<dbReference type="PANTHER" id="PTHR33202">
    <property type="entry name" value="ZINC UPTAKE REGULATION PROTEIN"/>
    <property type="match status" value="1"/>
</dbReference>
<dbReference type="GO" id="GO:0000976">
    <property type="term" value="F:transcription cis-regulatory region binding"/>
    <property type="evidence" value="ECO:0007669"/>
    <property type="project" value="TreeGrafter"/>
</dbReference>
<dbReference type="Pfam" id="PF01475">
    <property type="entry name" value="FUR"/>
    <property type="match status" value="1"/>
</dbReference>
<feature type="binding site" evidence="7">
    <location>
        <position position="95"/>
    </location>
    <ligand>
        <name>Zn(2+)</name>
        <dbReference type="ChEBI" id="CHEBI:29105"/>
    </ligand>
</feature>
<dbReference type="EMBL" id="DYXT01000016">
    <property type="protein sequence ID" value="HJE38513.1"/>
    <property type="molecule type" value="Genomic_DNA"/>
</dbReference>
<keyword evidence="6" id="KW-0804">Transcription</keyword>
<dbReference type="PANTHER" id="PTHR33202:SF22">
    <property type="entry name" value="HYDROGEN PEROXIDE SENSITIVE REPRESSOR"/>
    <property type="match status" value="1"/>
</dbReference>
<dbReference type="Gene3D" id="3.30.1490.190">
    <property type="match status" value="1"/>
</dbReference>
<dbReference type="GO" id="GO:0003700">
    <property type="term" value="F:DNA-binding transcription factor activity"/>
    <property type="evidence" value="ECO:0007669"/>
    <property type="project" value="InterPro"/>
</dbReference>
<dbReference type="InterPro" id="IPR036390">
    <property type="entry name" value="WH_DNA-bd_sf"/>
</dbReference>
<comment type="similarity">
    <text evidence="1">Belongs to the Fur family.</text>
</comment>
<evidence type="ECO:0000256" key="7">
    <source>
        <dbReference type="PIRSR" id="PIRSR602481-1"/>
    </source>
</evidence>
<keyword evidence="3 7" id="KW-0862">Zinc</keyword>
<dbReference type="GO" id="GO:0045892">
    <property type="term" value="P:negative regulation of DNA-templated transcription"/>
    <property type="evidence" value="ECO:0007669"/>
    <property type="project" value="TreeGrafter"/>
</dbReference>
<gene>
    <name evidence="8" type="ORF">K8V47_01940</name>
</gene>
<feature type="binding site" evidence="7">
    <location>
        <position position="98"/>
    </location>
    <ligand>
        <name>Zn(2+)</name>
        <dbReference type="ChEBI" id="CHEBI:29105"/>
    </ligand>
</feature>
<dbReference type="Gene3D" id="1.10.10.10">
    <property type="entry name" value="Winged helix-like DNA-binding domain superfamily/Winged helix DNA-binding domain"/>
    <property type="match status" value="1"/>
</dbReference>
<name>A0A921E712_9BACT</name>
<keyword evidence="4" id="KW-0805">Transcription regulation</keyword>
<evidence type="ECO:0000313" key="8">
    <source>
        <dbReference type="EMBL" id="HJE38513.1"/>
    </source>
</evidence>
<evidence type="ECO:0000256" key="2">
    <source>
        <dbReference type="ARBA" id="ARBA00022491"/>
    </source>
</evidence>
<comment type="caution">
    <text evidence="8">The sequence shown here is derived from an EMBL/GenBank/DDBJ whole genome shotgun (WGS) entry which is preliminary data.</text>
</comment>
<evidence type="ECO:0000256" key="5">
    <source>
        <dbReference type="ARBA" id="ARBA00023125"/>
    </source>
</evidence>
<evidence type="ECO:0000256" key="3">
    <source>
        <dbReference type="ARBA" id="ARBA00022833"/>
    </source>
</evidence>
<dbReference type="GO" id="GO:1900376">
    <property type="term" value="P:regulation of secondary metabolite biosynthetic process"/>
    <property type="evidence" value="ECO:0007669"/>
    <property type="project" value="TreeGrafter"/>
</dbReference>
<dbReference type="InterPro" id="IPR043135">
    <property type="entry name" value="Fur_C"/>
</dbReference>
<dbReference type="SUPFAM" id="SSF46785">
    <property type="entry name" value="Winged helix' DNA-binding domain"/>
    <property type="match status" value="1"/>
</dbReference>
<reference evidence="8" key="2">
    <citation type="submission" date="2021-09" db="EMBL/GenBank/DDBJ databases">
        <authorList>
            <person name="Gilroy R."/>
        </authorList>
    </citation>
    <scope>NUCLEOTIDE SEQUENCE</scope>
    <source>
        <strain evidence="8">4100</strain>
    </source>
</reference>
<dbReference type="InterPro" id="IPR002481">
    <property type="entry name" value="FUR"/>
</dbReference>
<dbReference type="GO" id="GO:0008270">
    <property type="term" value="F:zinc ion binding"/>
    <property type="evidence" value="ECO:0007669"/>
    <property type="project" value="TreeGrafter"/>
</dbReference>
<keyword evidence="2" id="KW-0678">Repressor</keyword>
<reference evidence="8" key="1">
    <citation type="journal article" date="2021" name="PeerJ">
        <title>Extensive microbial diversity within the chicken gut microbiome revealed by metagenomics and culture.</title>
        <authorList>
            <person name="Gilroy R."/>
            <person name="Ravi A."/>
            <person name="Getino M."/>
            <person name="Pursley I."/>
            <person name="Horton D.L."/>
            <person name="Alikhan N.F."/>
            <person name="Baker D."/>
            <person name="Gharbi K."/>
            <person name="Hall N."/>
            <person name="Watson M."/>
            <person name="Adriaenssens E.M."/>
            <person name="Foster-Nyarko E."/>
            <person name="Jarju S."/>
            <person name="Secka A."/>
            <person name="Antonio M."/>
            <person name="Oren A."/>
            <person name="Chaudhuri R.R."/>
            <person name="La Ragione R."/>
            <person name="Hildebrand F."/>
            <person name="Pallen M.J."/>
        </authorList>
    </citation>
    <scope>NUCLEOTIDE SEQUENCE</scope>
    <source>
        <strain evidence="8">4100</strain>
    </source>
</reference>
<organism evidence="8 9">
    <name type="scientific">Candidatus Amulumruptor caecigallinarius</name>
    <dbReference type="NCBI Taxonomy" id="2109911"/>
    <lineage>
        <taxon>Bacteria</taxon>
        <taxon>Pseudomonadati</taxon>
        <taxon>Bacteroidota</taxon>
        <taxon>Bacteroidia</taxon>
        <taxon>Bacteroidales</taxon>
        <taxon>Muribaculaceae</taxon>
        <taxon>Candidatus Amulumruptor</taxon>
    </lineage>
</organism>
<accession>A0A921E712</accession>
<dbReference type="AlphaFoldDB" id="A0A921E712"/>
<dbReference type="InterPro" id="IPR036388">
    <property type="entry name" value="WH-like_DNA-bd_sf"/>
</dbReference>
<evidence type="ECO:0000256" key="4">
    <source>
        <dbReference type="ARBA" id="ARBA00023015"/>
    </source>
</evidence>
<dbReference type="Proteomes" id="UP000711407">
    <property type="component" value="Unassembled WGS sequence"/>
</dbReference>
<proteinExistence type="inferred from homology"/>
<feature type="binding site" evidence="7">
    <location>
        <position position="134"/>
    </location>
    <ligand>
        <name>Zn(2+)</name>
        <dbReference type="ChEBI" id="CHEBI:29105"/>
    </ligand>
</feature>
<keyword evidence="5" id="KW-0238">DNA-binding</keyword>
<feature type="binding site" evidence="7">
    <location>
        <position position="131"/>
    </location>
    <ligand>
        <name>Zn(2+)</name>
        <dbReference type="ChEBI" id="CHEBI:29105"/>
    </ligand>
</feature>
<protein>
    <submittedName>
        <fullName evidence="8">Transcriptional repressor</fullName>
    </submittedName>
</protein>